<dbReference type="PANTHER" id="PTHR34297:SF1">
    <property type="entry name" value="ASP23_GLS24 FAMILY ENVELOPE STRESS RESPONSE PROTEIN"/>
    <property type="match status" value="1"/>
</dbReference>
<comment type="similarity">
    <text evidence="1">Belongs to the asp23 family.</text>
</comment>
<organism evidence="2 3">
    <name type="scientific">Fannyhessea vaginae PB189-T1-4</name>
    <dbReference type="NCBI Taxonomy" id="866774"/>
    <lineage>
        <taxon>Bacteria</taxon>
        <taxon>Bacillati</taxon>
        <taxon>Actinomycetota</taxon>
        <taxon>Coriobacteriia</taxon>
        <taxon>Coriobacteriales</taxon>
        <taxon>Atopobiaceae</taxon>
        <taxon>Fannyhessea</taxon>
    </lineage>
</organism>
<dbReference type="InterPro" id="IPR005531">
    <property type="entry name" value="Asp23"/>
</dbReference>
<dbReference type="RefSeq" id="WP_006303932.1">
    <property type="nucleotide sequence ID" value="NZ_AEDQ01000017.1"/>
</dbReference>
<dbReference type="Pfam" id="PF03780">
    <property type="entry name" value="Asp23"/>
    <property type="match status" value="1"/>
</dbReference>
<protein>
    <recommendedName>
        <fullName evidence="4">Asp23/Gls24 family envelope stress response protein</fullName>
    </recommendedName>
</protein>
<reference evidence="2 3" key="1">
    <citation type="submission" date="2010-08" db="EMBL/GenBank/DDBJ databases">
        <authorList>
            <person name="Durkin A.S."/>
            <person name="Madupu R."/>
            <person name="Torralba M."/>
            <person name="Gillis M."/>
            <person name="Methe B."/>
            <person name="Sutton G."/>
            <person name="Nelson K.E."/>
        </authorList>
    </citation>
    <scope>NUCLEOTIDE SEQUENCE [LARGE SCALE GENOMIC DNA]</scope>
    <source>
        <strain evidence="2 3">PB189-T1-4</strain>
    </source>
</reference>
<name>A0ABN0B0G8_9ACTN</name>
<gene>
    <name evidence="2" type="ORF">HMPREF9248_0954</name>
</gene>
<dbReference type="Proteomes" id="UP000004431">
    <property type="component" value="Unassembled WGS sequence"/>
</dbReference>
<comment type="caution">
    <text evidence="2">The sequence shown here is derived from an EMBL/GenBank/DDBJ whole genome shotgun (WGS) entry which is preliminary data.</text>
</comment>
<accession>A0ABN0B0G8</accession>
<keyword evidence="3" id="KW-1185">Reference proteome</keyword>
<evidence type="ECO:0000256" key="1">
    <source>
        <dbReference type="ARBA" id="ARBA00005721"/>
    </source>
</evidence>
<dbReference type="PANTHER" id="PTHR34297">
    <property type="entry name" value="HYPOTHETICAL CYTOSOLIC PROTEIN-RELATED"/>
    <property type="match status" value="1"/>
</dbReference>
<dbReference type="EMBL" id="AEDQ01000017">
    <property type="protein sequence ID" value="EFL44224.1"/>
    <property type="molecule type" value="Genomic_DNA"/>
</dbReference>
<evidence type="ECO:0000313" key="3">
    <source>
        <dbReference type="Proteomes" id="UP000004431"/>
    </source>
</evidence>
<evidence type="ECO:0000313" key="2">
    <source>
        <dbReference type="EMBL" id="EFL44224.1"/>
    </source>
</evidence>
<evidence type="ECO:0008006" key="4">
    <source>
        <dbReference type="Google" id="ProtNLM"/>
    </source>
</evidence>
<proteinExistence type="inferred from homology"/>
<sequence>MNTAAVHISGLTIAKSVIASIVSRACDEVEGVVQVGTNVLASSLISVFSQHTPSDETPVEVDVVNDKLHVGVHVSVFYGYPFVTLAQQIRAAIAQSLQSQLSCDIDAIDVYIDNLVFPKE</sequence>